<proteinExistence type="predicted"/>
<dbReference type="Proteomes" id="UP000664628">
    <property type="component" value="Unassembled WGS sequence"/>
</dbReference>
<dbReference type="InterPro" id="IPR013022">
    <property type="entry name" value="Xyl_isomerase-like_TIM-brl"/>
</dbReference>
<evidence type="ECO:0000313" key="3">
    <source>
        <dbReference type="Proteomes" id="UP000664628"/>
    </source>
</evidence>
<evidence type="ECO:0000259" key="1">
    <source>
        <dbReference type="Pfam" id="PF01261"/>
    </source>
</evidence>
<dbReference type="InterPro" id="IPR006311">
    <property type="entry name" value="TAT_signal"/>
</dbReference>
<name>A0ABS3JH34_9BACT</name>
<dbReference type="InterPro" id="IPR050312">
    <property type="entry name" value="IolE/XylAMocC-like"/>
</dbReference>
<feature type="domain" description="Xylose isomerase-like TIM barrel" evidence="1">
    <location>
        <begin position="58"/>
        <end position="294"/>
    </location>
</feature>
<protein>
    <submittedName>
        <fullName evidence="2">Sugar phosphate isomerase/epimerase</fullName>
    </submittedName>
</protein>
<evidence type="ECO:0000313" key="2">
    <source>
        <dbReference type="EMBL" id="MBO0949316.1"/>
    </source>
</evidence>
<sequence length="309" mass="34355">MNQPTRRDALKTTLLGGLSTVLPGKSILGTLPSFTARKPNFSFSTLGCPTWDLTTILNVAAKSGYGAVEFRGLQGELDLTKSPAFSTASRAKETRTQFADRGVRICNLGSSAQLHHADASKRLKNLDDARRFIDLAHELDCPFVRVFPDQLPPDQNRDDTLRLISSGLLELGTYAKTSGVTVLLESHGELTRSDLLLPIMQAARHPNVGLIWDIVNMWVDAQEAPAFVYGKLKPFIRHVHVKDLRLVAGKHQYVQVGQGEAPLREAIAALKAGNYDGYYSFEWEKLWHPEIQDPEQVIPQYPAAMKTYF</sequence>
<reference evidence="2 3" key="1">
    <citation type="submission" date="2021-03" db="EMBL/GenBank/DDBJ databases">
        <title>Fibrella sp. HMF5405 genome sequencing and assembly.</title>
        <authorList>
            <person name="Kang H."/>
            <person name="Kim H."/>
            <person name="Bae S."/>
            <person name="Joh K."/>
        </authorList>
    </citation>
    <scope>NUCLEOTIDE SEQUENCE [LARGE SCALE GENOMIC DNA]</scope>
    <source>
        <strain evidence="2 3">HMF5405</strain>
    </source>
</reference>
<dbReference type="SUPFAM" id="SSF51658">
    <property type="entry name" value="Xylose isomerase-like"/>
    <property type="match status" value="1"/>
</dbReference>
<keyword evidence="2" id="KW-0413">Isomerase</keyword>
<dbReference type="PANTHER" id="PTHR12110:SF53">
    <property type="entry name" value="BLR5974 PROTEIN"/>
    <property type="match status" value="1"/>
</dbReference>
<accession>A0ABS3JH34</accession>
<dbReference type="RefSeq" id="WP_207329283.1">
    <property type="nucleotide sequence ID" value="NZ_JAFMYW010000003.1"/>
</dbReference>
<keyword evidence="3" id="KW-1185">Reference proteome</keyword>
<organism evidence="2 3">
    <name type="scientific">Fibrella forsythiae</name>
    <dbReference type="NCBI Taxonomy" id="2817061"/>
    <lineage>
        <taxon>Bacteria</taxon>
        <taxon>Pseudomonadati</taxon>
        <taxon>Bacteroidota</taxon>
        <taxon>Cytophagia</taxon>
        <taxon>Cytophagales</taxon>
        <taxon>Spirosomataceae</taxon>
        <taxon>Fibrella</taxon>
    </lineage>
</organism>
<dbReference type="PANTHER" id="PTHR12110">
    <property type="entry name" value="HYDROXYPYRUVATE ISOMERASE"/>
    <property type="match status" value="1"/>
</dbReference>
<dbReference type="InterPro" id="IPR036237">
    <property type="entry name" value="Xyl_isomerase-like_sf"/>
</dbReference>
<dbReference type="PROSITE" id="PS51318">
    <property type="entry name" value="TAT"/>
    <property type="match status" value="1"/>
</dbReference>
<dbReference type="GO" id="GO:0016853">
    <property type="term" value="F:isomerase activity"/>
    <property type="evidence" value="ECO:0007669"/>
    <property type="project" value="UniProtKB-KW"/>
</dbReference>
<gene>
    <name evidence="2" type="ORF">J2I46_12035</name>
</gene>
<dbReference type="Gene3D" id="3.20.20.150">
    <property type="entry name" value="Divalent-metal-dependent TIM barrel enzymes"/>
    <property type="match status" value="1"/>
</dbReference>
<comment type="caution">
    <text evidence="2">The sequence shown here is derived from an EMBL/GenBank/DDBJ whole genome shotgun (WGS) entry which is preliminary data.</text>
</comment>
<dbReference type="EMBL" id="JAFMYW010000003">
    <property type="protein sequence ID" value="MBO0949316.1"/>
    <property type="molecule type" value="Genomic_DNA"/>
</dbReference>
<dbReference type="Pfam" id="PF01261">
    <property type="entry name" value="AP_endonuc_2"/>
    <property type="match status" value="1"/>
</dbReference>